<dbReference type="Gene3D" id="1.20.5.170">
    <property type="match status" value="1"/>
</dbReference>
<dbReference type="PaxDb" id="4081-Solyc02g069090.2.1"/>
<feature type="compositionally biased region" description="Polar residues" evidence="1">
    <location>
        <begin position="1"/>
        <end position="16"/>
    </location>
</feature>
<dbReference type="InterPro" id="IPR000668">
    <property type="entry name" value="Peptidase_C1A_C"/>
</dbReference>
<evidence type="ECO:0000256" key="1">
    <source>
        <dbReference type="SAM" id="MobiDB-lite"/>
    </source>
</evidence>
<dbReference type="PROSITE" id="PS00139">
    <property type="entry name" value="THIOL_PROTEASE_CYS"/>
    <property type="match status" value="1"/>
</dbReference>
<evidence type="ECO:0000259" key="2">
    <source>
        <dbReference type="Pfam" id="PF00112"/>
    </source>
</evidence>
<dbReference type="SUPFAM" id="SSF54001">
    <property type="entry name" value="Cysteine proteinases"/>
    <property type="match status" value="1"/>
</dbReference>
<dbReference type="GO" id="GO:0008234">
    <property type="term" value="F:cysteine-type peptidase activity"/>
    <property type="evidence" value="ECO:0007669"/>
    <property type="project" value="InterPro"/>
</dbReference>
<accession>A0A3Q7EZX7</accession>
<reference evidence="3" key="1">
    <citation type="journal article" date="2012" name="Nature">
        <title>The tomato genome sequence provides insights into fleshy fruit evolution.</title>
        <authorList>
            <consortium name="Tomato Genome Consortium"/>
        </authorList>
    </citation>
    <scope>NUCLEOTIDE SEQUENCE [LARGE SCALE GENOMIC DNA]</scope>
    <source>
        <strain evidence="3">cv. Heinz 1706</strain>
    </source>
</reference>
<dbReference type="GO" id="GO:0006508">
    <property type="term" value="P:proteolysis"/>
    <property type="evidence" value="ECO:0007669"/>
    <property type="project" value="InterPro"/>
</dbReference>
<dbReference type="InParanoid" id="A0A3Q7EZX7"/>
<dbReference type="Pfam" id="PF00112">
    <property type="entry name" value="Peptidase_C1"/>
    <property type="match status" value="1"/>
</dbReference>
<proteinExistence type="predicted"/>
<reference evidence="3" key="2">
    <citation type="submission" date="2019-01" db="UniProtKB">
        <authorList>
            <consortium name="EnsemblPlants"/>
        </authorList>
    </citation>
    <scope>IDENTIFICATION</scope>
    <source>
        <strain evidence="3">cv. Heinz 1706</strain>
    </source>
</reference>
<dbReference type="AlphaFoldDB" id="A0A3Q7EZX7"/>
<evidence type="ECO:0000313" key="3">
    <source>
        <dbReference type="EnsemblPlants" id="Solyc02g067105.1.1"/>
    </source>
</evidence>
<keyword evidence="4" id="KW-1185">Reference proteome</keyword>
<feature type="domain" description="Peptidase C1A papain C-terminal" evidence="2">
    <location>
        <begin position="96"/>
        <end position="120"/>
    </location>
</feature>
<dbReference type="EnsemblPlants" id="Solyc02g067105.1.1">
    <property type="protein sequence ID" value="Solyc02g067105.1.1"/>
    <property type="gene ID" value="Solyc02g067105.1"/>
</dbReference>
<dbReference type="Proteomes" id="UP000004994">
    <property type="component" value="Chromosome 2"/>
</dbReference>
<protein>
    <recommendedName>
        <fullName evidence="2">Peptidase C1A papain C-terminal domain-containing protein</fullName>
    </recommendedName>
</protein>
<sequence>MNLLKNESQASSSNDDLSMMLNDPQSHLTLDSFLFNNGEDHGGEDKIAEKQGGGCQENDEIQTLSIVEYVIVSFVNGKQVVAENSIFQAKAESAITIPKRSQGHCGSCWAVGAAESLSDCF</sequence>
<organism evidence="3">
    <name type="scientific">Solanum lycopersicum</name>
    <name type="common">Tomato</name>
    <name type="synonym">Lycopersicon esculentum</name>
    <dbReference type="NCBI Taxonomy" id="4081"/>
    <lineage>
        <taxon>Eukaryota</taxon>
        <taxon>Viridiplantae</taxon>
        <taxon>Streptophyta</taxon>
        <taxon>Embryophyta</taxon>
        <taxon>Tracheophyta</taxon>
        <taxon>Spermatophyta</taxon>
        <taxon>Magnoliopsida</taxon>
        <taxon>eudicotyledons</taxon>
        <taxon>Gunneridae</taxon>
        <taxon>Pentapetalae</taxon>
        <taxon>asterids</taxon>
        <taxon>lamiids</taxon>
        <taxon>Solanales</taxon>
        <taxon>Solanaceae</taxon>
        <taxon>Solanoideae</taxon>
        <taxon>Solaneae</taxon>
        <taxon>Solanum</taxon>
        <taxon>Solanum subgen. Lycopersicon</taxon>
    </lineage>
</organism>
<dbReference type="Gramene" id="Solyc02g067105.1.1">
    <property type="protein sequence ID" value="Solyc02g067105.1.1"/>
    <property type="gene ID" value="Solyc02g067105.1"/>
</dbReference>
<name>A0A3Q7EZX7_SOLLC</name>
<dbReference type="InterPro" id="IPR038765">
    <property type="entry name" value="Papain-like_cys_pep_sf"/>
</dbReference>
<dbReference type="InterPro" id="IPR000169">
    <property type="entry name" value="Pept_cys_AS"/>
</dbReference>
<evidence type="ECO:0000313" key="4">
    <source>
        <dbReference type="Proteomes" id="UP000004994"/>
    </source>
</evidence>
<feature type="region of interest" description="Disordered" evidence="1">
    <location>
        <begin position="1"/>
        <end position="21"/>
    </location>
</feature>